<dbReference type="EMBL" id="FNRA01000001">
    <property type="protein sequence ID" value="SDZ92000.1"/>
    <property type="molecule type" value="Genomic_DNA"/>
</dbReference>
<dbReference type="STRING" id="425514.SAMN05443550_101434"/>
<dbReference type="AlphaFoldDB" id="A0A1H3WYH2"/>
<proteinExistence type="predicted"/>
<dbReference type="InterPro" id="IPR011042">
    <property type="entry name" value="6-blade_b-propeller_TolB-like"/>
</dbReference>
<protein>
    <recommendedName>
        <fullName evidence="3">WD40-like Beta Propeller Repeat</fullName>
    </recommendedName>
</protein>
<evidence type="ECO:0000313" key="2">
    <source>
        <dbReference type="Proteomes" id="UP000198850"/>
    </source>
</evidence>
<evidence type="ECO:0000313" key="1">
    <source>
        <dbReference type="EMBL" id="SDZ92000.1"/>
    </source>
</evidence>
<dbReference type="PANTHER" id="PTHR36842">
    <property type="entry name" value="PROTEIN TOLB HOMOLOG"/>
    <property type="match status" value="1"/>
</dbReference>
<sequence>MKHNINLIISILTLFTSILISNNVQGQIYDSEQNPLSVNWRQINSSGFRIIYPVEMEPEAQRMANTIPYVFSSVGGNLGIKKTQIPVILQNRGVISNAFVQLAPKKSEFFTTPPQSFDSQDWLNNLAIHELRHVAQFDKLTGGKANPFPEEIYFGWFGASLPRWFFEGDAVSNETSLTNVGRGRQPSWIMPYRTAILNGKNYSYSKSNFGSEKDVIPGYYQLGYLLISAIRENSGKYIIDSLLTDIKKRPVRLYPFAGSLKKYTGQTGKQWYDSLTKKIRSDWEHQAMITPSKEYPALNHQARYETNYYLPAKMPDGNILALKSSKAEVPTLILIDKNKKERRIQKIGQQEQPWFSYANGRIVWDEVRYDGRFLRRSYSVICRYDLQSGKLKKLSSRSRIFSPTLSADGSKIVAVNIDLSNKVQLIVMDAENGKIIRSYPNPENLLIQTPSFNSDGTVITYISVSELGKALWTVDSNGKTRKIIRETPQQLSRPVFIGDKIAFNAHYSGIDNIYDVDVASGKISALSAAKYGAFNPSRIPGTDSIIFNNFNLYGYEVSKTKIEASETGKNNFVFFGAAAAKQENTGNVFTNVPDSTFSSSPYKKLGSPFHFHSISPEVLDEYVWGIQLKSNNLLNTFDTHIGADYHRDLGRVEYNAGISFKSLYPIFDISYNNRPRRFFYEGNNGTEQGDFRENYYRFQVQVPLTLTAQNHFFDFSVNAGTSYTQRYDAGTMPSNFIKTLTLPVETGFSFSHSIRTAERDIAPRWAQIIRFTYLTQPFDDNLSGNLFAAEGFAYFPGLAKNHTFLANFNYQESSGIWIYNSAINTVYGYNNIQAKSKLKNTLLFNYRFPIAFPDAEIGPLAYITNVRGGIFCHYENIGQGTNISQPKTYGFELHSTMNILRYSPDLDLGTRIVFVNREYHQNPIFELMLNFTF</sequence>
<keyword evidence="2" id="KW-1185">Reference proteome</keyword>
<gene>
    <name evidence="1" type="ORF">SAMN05443550_101434</name>
</gene>
<organism evidence="1 2">
    <name type="scientific">Pedobacter hartonius</name>
    <dbReference type="NCBI Taxonomy" id="425514"/>
    <lineage>
        <taxon>Bacteria</taxon>
        <taxon>Pseudomonadati</taxon>
        <taxon>Bacteroidota</taxon>
        <taxon>Sphingobacteriia</taxon>
        <taxon>Sphingobacteriales</taxon>
        <taxon>Sphingobacteriaceae</taxon>
        <taxon>Pedobacter</taxon>
    </lineage>
</organism>
<reference evidence="1 2" key="1">
    <citation type="submission" date="2016-10" db="EMBL/GenBank/DDBJ databases">
        <authorList>
            <person name="de Groot N.N."/>
        </authorList>
    </citation>
    <scope>NUCLEOTIDE SEQUENCE [LARGE SCALE GENOMIC DNA]</scope>
    <source>
        <strain evidence="1 2">DSM 19033</strain>
    </source>
</reference>
<evidence type="ECO:0008006" key="3">
    <source>
        <dbReference type="Google" id="ProtNLM"/>
    </source>
</evidence>
<dbReference type="Proteomes" id="UP000198850">
    <property type="component" value="Unassembled WGS sequence"/>
</dbReference>
<name>A0A1H3WYH2_9SPHI</name>
<dbReference type="Gene3D" id="2.120.10.30">
    <property type="entry name" value="TolB, C-terminal domain"/>
    <property type="match status" value="1"/>
</dbReference>
<accession>A0A1H3WYH2</accession>
<dbReference type="PANTHER" id="PTHR36842:SF1">
    <property type="entry name" value="PROTEIN TOLB"/>
    <property type="match status" value="1"/>
</dbReference>
<dbReference type="SUPFAM" id="SSF82171">
    <property type="entry name" value="DPP6 N-terminal domain-like"/>
    <property type="match status" value="1"/>
</dbReference>